<keyword evidence="2 14" id="KW-0813">Transport</keyword>
<organism evidence="16 17">
    <name type="scientific">Limosilactobacillus fastidiosus</name>
    <dbReference type="NCBI Taxonomy" id="2759855"/>
    <lineage>
        <taxon>Bacteria</taxon>
        <taxon>Bacillati</taxon>
        <taxon>Bacillota</taxon>
        <taxon>Bacilli</taxon>
        <taxon>Lactobacillales</taxon>
        <taxon>Lactobacillaceae</taxon>
        <taxon>Limosilactobacillus</taxon>
    </lineage>
</organism>
<evidence type="ECO:0000313" key="16">
    <source>
        <dbReference type="EMBL" id="MBB1086313.1"/>
    </source>
</evidence>
<gene>
    <name evidence="14" type="primary">fluC</name>
    <name evidence="14" type="synonym">crcB</name>
    <name evidence="16" type="ORF">H5R63_05895</name>
    <name evidence="15" type="ORF">H5R64_05495</name>
</gene>
<feature type="transmembrane region" description="Helical" evidence="14">
    <location>
        <begin position="29"/>
        <end position="48"/>
    </location>
</feature>
<sequence>MILVGLGASCGALLRYLFTYFWKKTRIDWPLATLFINLTGAFCLGLLVHNFPSSQFTTLFWETGFLGGYTTFSTLNTELITMYNERQWKNLLFYGCLTYFGGLCLVWFAFHL</sequence>
<dbReference type="PANTHER" id="PTHR28259">
    <property type="entry name" value="FLUORIDE EXPORT PROTEIN 1-RELATED"/>
    <property type="match status" value="1"/>
</dbReference>
<dbReference type="Proteomes" id="UP000518255">
    <property type="component" value="Unassembled WGS sequence"/>
</dbReference>
<evidence type="ECO:0000256" key="11">
    <source>
        <dbReference type="ARBA" id="ARBA00035120"/>
    </source>
</evidence>
<keyword evidence="10 14" id="KW-0407">Ion channel</keyword>
<keyword evidence="7 14" id="KW-0915">Sodium</keyword>
<dbReference type="Proteomes" id="UP000544052">
    <property type="component" value="Unassembled WGS sequence"/>
</dbReference>
<dbReference type="AlphaFoldDB" id="A0A7W3YCH5"/>
<dbReference type="InterPro" id="IPR003691">
    <property type="entry name" value="FluC"/>
</dbReference>
<keyword evidence="9 14" id="KW-0472">Membrane</keyword>
<evidence type="ECO:0000256" key="5">
    <source>
        <dbReference type="ARBA" id="ARBA00022723"/>
    </source>
</evidence>
<evidence type="ECO:0000256" key="4">
    <source>
        <dbReference type="ARBA" id="ARBA00022692"/>
    </source>
</evidence>
<feature type="binding site" evidence="14">
    <location>
        <position position="70"/>
    </location>
    <ligand>
        <name>Na(+)</name>
        <dbReference type="ChEBI" id="CHEBI:29101"/>
        <note>structural</note>
    </ligand>
</feature>
<protein>
    <recommendedName>
        <fullName evidence="14">Fluoride-specific ion channel FluC</fullName>
    </recommendedName>
</protein>
<keyword evidence="3 14" id="KW-1003">Cell membrane</keyword>
<evidence type="ECO:0000256" key="14">
    <source>
        <dbReference type="HAMAP-Rule" id="MF_00454"/>
    </source>
</evidence>
<evidence type="ECO:0000313" key="18">
    <source>
        <dbReference type="Proteomes" id="UP000544052"/>
    </source>
</evidence>
<evidence type="ECO:0000256" key="1">
    <source>
        <dbReference type="ARBA" id="ARBA00004651"/>
    </source>
</evidence>
<dbReference type="HAMAP" id="MF_00454">
    <property type="entry name" value="FluC"/>
    <property type="match status" value="1"/>
</dbReference>
<evidence type="ECO:0000256" key="12">
    <source>
        <dbReference type="ARBA" id="ARBA00035585"/>
    </source>
</evidence>
<comment type="caution">
    <text evidence="14">Lacks conserved residue(s) required for the propagation of feature annotation.</text>
</comment>
<evidence type="ECO:0000313" key="15">
    <source>
        <dbReference type="EMBL" id="MBB1063217.1"/>
    </source>
</evidence>
<evidence type="ECO:0000256" key="8">
    <source>
        <dbReference type="ARBA" id="ARBA00023065"/>
    </source>
</evidence>
<dbReference type="GO" id="GO:0005886">
    <property type="term" value="C:plasma membrane"/>
    <property type="evidence" value="ECO:0007669"/>
    <property type="project" value="UniProtKB-SubCell"/>
</dbReference>
<feature type="binding site" evidence="14">
    <location>
        <position position="67"/>
    </location>
    <ligand>
        <name>Na(+)</name>
        <dbReference type="ChEBI" id="CHEBI:29101"/>
        <note>structural</note>
    </ligand>
</feature>
<dbReference type="GO" id="GO:0046872">
    <property type="term" value="F:metal ion binding"/>
    <property type="evidence" value="ECO:0007669"/>
    <property type="project" value="UniProtKB-KW"/>
</dbReference>
<accession>A0A7W3YCH5</accession>
<evidence type="ECO:0000256" key="6">
    <source>
        <dbReference type="ARBA" id="ARBA00022989"/>
    </source>
</evidence>
<dbReference type="EMBL" id="JACIUZ010000037">
    <property type="protein sequence ID" value="MBB1063217.1"/>
    <property type="molecule type" value="Genomic_DNA"/>
</dbReference>
<dbReference type="PANTHER" id="PTHR28259:SF16">
    <property type="entry name" value="FLUORIDE-SPECIFIC ION CHANNEL FLUC 2"/>
    <property type="match status" value="1"/>
</dbReference>
<evidence type="ECO:0000256" key="2">
    <source>
        <dbReference type="ARBA" id="ARBA00022448"/>
    </source>
</evidence>
<keyword evidence="8 14" id="KW-0406">Ion transport</keyword>
<dbReference type="RefSeq" id="WP_182581192.1">
    <property type="nucleotide sequence ID" value="NZ_JACIUY010000058.1"/>
</dbReference>
<comment type="subcellular location">
    <subcellularLocation>
        <location evidence="1 14">Cell membrane</location>
        <topology evidence="1 14">Multi-pass membrane protein</topology>
    </subcellularLocation>
</comment>
<evidence type="ECO:0000256" key="10">
    <source>
        <dbReference type="ARBA" id="ARBA00023303"/>
    </source>
</evidence>
<keyword evidence="6 14" id="KW-1133">Transmembrane helix</keyword>
<comment type="function">
    <text evidence="13 14">Fluoride-specific ion channel. Important for reducing fluoride concentration in the cell, thus reducing its toxicity.</text>
</comment>
<evidence type="ECO:0000256" key="3">
    <source>
        <dbReference type="ARBA" id="ARBA00022475"/>
    </source>
</evidence>
<dbReference type="EMBL" id="JACIUY010000058">
    <property type="protein sequence ID" value="MBB1086313.1"/>
    <property type="molecule type" value="Genomic_DNA"/>
</dbReference>
<dbReference type="GO" id="GO:0062054">
    <property type="term" value="F:fluoride channel activity"/>
    <property type="evidence" value="ECO:0007669"/>
    <property type="project" value="UniProtKB-UniRule"/>
</dbReference>
<evidence type="ECO:0000313" key="17">
    <source>
        <dbReference type="Proteomes" id="UP000518255"/>
    </source>
</evidence>
<comment type="caution">
    <text evidence="16">The sequence shown here is derived from an EMBL/GenBank/DDBJ whole genome shotgun (WGS) entry which is preliminary data.</text>
</comment>
<feature type="transmembrane region" description="Helical" evidence="14">
    <location>
        <begin position="91"/>
        <end position="110"/>
    </location>
</feature>
<name>A0A7W3YCH5_9LACO</name>
<keyword evidence="5 14" id="KW-0479">Metal-binding</keyword>
<comment type="catalytic activity">
    <reaction evidence="12">
        <text>fluoride(in) = fluoride(out)</text>
        <dbReference type="Rhea" id="RHEA:76159"/>
        <dbReference type="ChEBI" id="CHEBI:17051"/>
    </reaction>
    <physiologicalReaction direction="left-to-right" evidence="12">
        <dbReference type="Rhea" id="RHEA:76160"/>
    </physiologicalReaction>
</comment>
<evidence type="ECO:0000256" key="13">
    <source>
        <dbReference type="ARBA" id="ARBA00049940"/>
    </source>
</evidence>
<evidence type="ECO:0000256" key="7">
    <source>
        <dbReference type="ARBA" id="ARBA00023053"/>
    </source>
</evidence>
<keyword evidence="4 14" id="KW-0812">Transmembrane</keyword>
<dbReference type="GO" id="GO:0140114">
    <property type="term" value="P:cellular detoxification of fluoride"/>
    <property type="evidence" value="ECO:0007669"/>
    <property type="project" value="UniProtKB-UniRule"/>
</dbReference>
<comment type="activity regulation">
    <text evidence="14">Na(+) is not transported, but it plays an essential structural role and its presence is essential for fluoride channel function.</text>
</comment>
<comment type="similarity">
    <text evidence="11 14">Belongs to the fluoride channel Fluc/FEX (TC 1.A.43) family.</text>
</comment>
<proteinExistence type="inferred from homology"/>
<evidence type="ECO:0000256" key="9">
    <source>
        <dbReference type="ARBA" id="ARBA00023136"/>
    </source>
</evidence>
<dbReference type="Pfam" id="PF02537">
    <property type="entry name" value="CRCB"/>
    <property type="match status" value="1"/>
</dbReference>
<reference evidence="17 18" key="1">
    <citation type="submission" date="2020-07" db="EMBL/GenBank/DDBJ databases">
        <title>Description of Limosilactobacillus balticus sp. nov., Limosilactobacillus agrestis sp. nov., Limosilactobacillus albertensis sp. nov., Limosilactobacillus rudii sp. nov., Limosilactobacillus fastidiosus sp. nov., five novel Limosilactobacillus species isolated from the vertebrate gastrointestinal tract, and proposal of 6 subspecies of Limosilactobacillus reuteri adapted to the gastrointestinal tract of specific vertebrate hosts.</title>
        <authorList>
            <person name="Li F."/>
            <person name="Cheng C."/>
            <person name="Zheng J."/>
            <person name="Quevedo R.M."/>
            <person name="Li J."/>
            <person name="Roos S."/>
            <person name="Gaenzle M.G."/>
            <person name="Walter J."/>
        </authorList>
    </citation>
    <scope>NUCLEOTIDE SEQUENCE [LARGE SCALE GENOMIC DNA]</scope>
    <source>
        <strain evidence="16 17">WF-MA3-C</strain>
        <strain evidence="15 18">WF-MO7-1</strain>
    </source>
</reference>
<keyword evidence="18" id="KW-1185">Reference proteome</keyword>